<dbReference type="GO" id="GO:0004657">
    <property type="term" value="F:proline dehydrogenase activity"/>
    <property type="evidence" value="ECO:0007669"/>
    <property type="project" value="InterPro"/>
</dbReference>
<dbReference type="GO" id="GO:0006562">
    <property type="term" value="P:L-proline catabolic process"/>
    <property type="evidence" value="ECO:0007669"/>
    <property type="project" value="InterPro"/>
</dbReference>
<dbReference type="PANTHER" id="PTHR13914">
    <property type="entry name" value="PROLINE OXIDASE"/>
    <property type="match status" value="1"/>
</dbReference>
<dbReference type="PANTHER" id="PTHR13914:SF0">
    <property type="entry name" value="PROLINE DEHYDROGENASE 1, MITOCHONDRIAL"/>
    <property type="match status" value="1"/>
</dbReference>
<proteinExistence type="predicted"/>
<reference evidence="3" key="1">
    <citation type="submission" date="2020-08" db="EMBL/GenBank/DDBJ databases">
        <title>A bifunctional nitrone conjugated secondary metabolite targeting the ribosome.</title>
        <authorList>
            <person name="Limbrick E.M."/>
            <person name="Graf M."/>
            <person name="Derewacz D.K."/>
            <person name="Nguyen F."/>
            <person name="Spraggins J.M."/>
            <person name="Wieland M."/>
            <person name="Ynigez-Gutierrez A.E."/>
            <person name="Reisman B.J."/>
            <person name="Zinshteyn B."/>
            <person name="McCulloch K."/>
            <person name="Iverson T.M."/>
            <person name="Green R."/>
            <person name="Wilson D.N."/>
            <person name="Bachmann B.O."/>
        </authorList>
    </citation>
    <scope>NUCLEOTIDE SEQUENCE</scope>
    <source>
        <strain evidence="3">Africana</strain>
    </source>
</reference>
<dbReference type="Pfam" id="PF01619">
    <property type="entry name" value="Pro_dh"/>
    <property type="match status" value="1"/>
</dbReference>
<accession>A0A7D5Y7U4</accession>
<sequence length="316" mass="34983">MRTSNEAAAADVLRRWALDEELKHVVMSSPQLSAVASRIARRYTAGETIDDAIETARASIARGHRVSIEYAGESVRDAQVADAETEVFLALIERLRREAVAATVSFDLSHVGSLVDPALALRNARRIATAVERLGTTLMISAEGSDRTDLVLDLYDELTRDHGNVGITLQARLHRSVKDLDRLLDRPGPIRLVQGAFLESVDVAFPRGSAQLREAYLRFADRLIDSGHPTAIATHDADLVDSVTARHPDLMAAGNVEFEMLLGLGTQLHDRLRRAGFRTREYAVFGREWWLYVLNRIAEEPHRVYDAIVAAGARQS</sequence>
<evidence type="ECO:0000313" key="3">
    <source>
        <dbReference type="EMBL" id="QLJ96860.1"/>
    </source>
</evidence>
<dbReference type="AlphaFoldDB" id="A0A7D5Y7U4"/>
<protein>
    <submittedName>
        <fullName evidence="3">Proline dehydrogenase family protein</fullName>
    </submittedName>
</protein>
<dbReference type="InterPro" id="IPR002872">
    <property type="entry name" value="Proline_DH_dom"/>
</dbReference>
<dbReference type="InterPro" id="IPR029041">
    <property type="entry name" value="FAD-linked_oxidoreductase-like"/>
</dbReference>
<keyword evidence="1" id="KW-0560">Oxidoreductase</keyword>
<name>A0A7D5Y7U4_9ACTN</name>
<dbReference type="InterPro" id="IPR015659">
    <property type="entry name" value="Proline_oxidase"/>
</dbReference>
<evidence type="ECO:0000256" key="1">
    <source>
        <dbReference type="ARBA" id="ARBA00023002"/>
    </source>
</evidence>
<dbReference type="Gene3D" id="3.20.20.220">
    <property type="match status" value="1"/>
</dbReference>
<organism evidence="3">
    <name type="scientific">Micromonospora carbonacea</name>
    <dbReference type="NCBI Taxonomy" id="47853"/>
    <lineage>
        <taxon>Bacteria</taxon>
        <taxon>Bacillati</taxon>
        <taxon>Actinomycetota</taxon>
        <taxon>Actinomycetes</taxon>
        <taxon>Micromonosporales</taxon>
        <taxon>Micromonosporaceae</taxon>
        <taxon>Micromonospora</taxon>
    </lineage>
</organism>
<evidence type="ECO:0000259" key="2">
    <source>
        <dbReference type="Pfam" id="PF01619"/>
    </source>
</evidence>
<dbReference type="EMBL" id="CP058905">
    <property type="protein sequence ID" value="QLJ96860.1"/>
    <property type="molecule type" value="Genomic_DNA"/>
</dbReference>
<gene>
    <name evidence="3" type="ORF">HZU44_18375</name>
</gene>
<feature type="domain" description="Proline dehydrogenase" evidence="2">
    <location>
        <begin position="53"/>
        <end position="287"/>
    </location>
</feature>
<dbReference type="SUPFAM" id="SSF51730">
    <property type="entry name" value="FAD-linked oxidoreductase"/>
    <property type="match status" value="1"/>
</dbReference>